<proteinExistence type="predicted"/>
<sequence length="205" mass="22969">MPPSADAWVRPRSAAISREPAGDTTPQPAQRRPVPPRPATATYRDRHPAADDIASAPRKASPPMTLHLYFDLAQTLQIADHAVAVAEHKKTFTEREDGTACPGALVWVHDQGVYLMSSGIPGLMNPHRPDRHLAVYASGWNPDTDGYRHDWEIGDDFAEHLHLTTQDRLIDELRTAHASGHQWLHLTVYPDTYEVRTSRTRLHQS</sequence>
<organism evidence="2 3">
    <name type="scientific">Micromonospora craterilacus</name>
    <dbReference type="NCBI Taxonomy" id="1655439"/>
    <lineage>
        <taxon>Bacteria</taxon>
        <taxon>Bacillati</taxon>
        <taxon>Actinomycetota</taxon>
        <taxon>Actinomycetes</taxon>
        <taxon>Micromonosporales</taxon>
        <taxon>Micromonosporaceae</taxon>
        <taxon>Micromonospora</taxon>
    </lineage>
</organism>
<dbReference type="InterPro" id="IPR021436">
    <property type="entry name" value="DUF3085"/>
</dbReference>
<keyword evidence="3" id="KW-1185">Reference proteome</keyword>
<evidence type="ECO:0000256" key="1">
    <source>
        <dbReference type="SAM" id="MobiDB-lite"/>
    </source>
</evidence>
<accession>A0A2W2FKA7</accession>
<evidence type="ECO:0000313" key="2">
    <source>
        <dbReference type="EMBL" id="PZG15604.1"/>
    </source>
</evidence>
<comment type="caution">
    <text evidence="2">The sequence shown here is derived from an EMBL/GenBank/DDBJ whole genome shotgun (WGS) entry which is preliminary data.</text>
</comment>
<protein>
    <recommendedName>
        <fullName evidence="4">DUF3085 domain-containing protein</fullName>
    </recommendedName>
</protein>
<dbReference type="Proteomes" id="UP000248924">
    <property type="component" value="Unassembled WGS sequence"/>
</dbReference>
<evidence type="ECO:0008006" key="4">
    <source>
        <dbReference type="Google" id="ProtNLM"/>
    </source>
</evidence>
<reference evidence="2 3" key="1">
    <citation type="submission" date="2018-01" db="EMBL/GenBank/DDBJ databases">
        <title>Draft genome sequence of Jishengella sp. NA12.</title>
        <authorList>
            <person name="Sahin N."/>
            <person name="Ay H."/>
            <person name="Saygin H."/>
        </authorList>
    </citation>
    <scope>NUCLEOTIDE SEQUENCE [LARGE SCALE GENOMIC DNA]</scope>
    <source>
        <strain evidence="2 3">NA12</strain>
    </source>
</reference>
<evidence type="ECO:0000313" key="3">
    <source>
        <dbReference type="Proteomes" id="UP000248924"/>
    </source>
</evidence>
<dbReference type="EMBL" id="POTY01000122">
    <property type="protein sequence ID" value="PZG15604.1"/>
    <property type="molecule type" value="Genomic_DNA"/>
</dbReference>
<feature type="region of interest" description="Disordered" evidence="1">
    <location>
        <begin position="1"/>
        <end position="59"/>
    </location>
</feature>
<dbReference type="Pfam" id="PF11284">
    <property type="entry name" value="DUF3085"/>
    <property type="match status" value="1"/>
</dbReference>
<gene>
    <name evidence="2" type="ORF">C1I95_19215</name>
</gene>
<name>A0A2W2FKA7_9ACTN</name>
<dbReference type="AlphaFoldDB" id="A0A2W2FKA7"/>